<name>D4CRL3_9FUSO</name>
<accession>D4CRL3</accession>
<protein>
    <submittedName>
        <fullName evidence="2">Uncharacterized protein</fullName>
    </submittedName>
</protein>
<organism evidence="2 3">
    <name type="scientific">Fusobacterium periodonticum ATCC 33693</name>
    <dbReference type="NCBI Taxonomy" id="546275"/>
    <lineage>
        <taxon>Bacteria</taxon>
        <taxon>Fusobacteriati</taxon>
        <taxon>Fusobacteriota</taxon>
        <taxon>Fusobacteriia</taxon>
        <taxon>Fusobacteriales</taxon>
        <taxon>Fusobacteriaceae</taxon>
        <taxon>Fusobacterium</taxon>
    </lineage>
</organism>
<keyword evidence="1" id="KW-1133">Transmembrane helix</keyword>
<evidence type="ECO:0000313" key="2">
    <source>
        <dbReference type="EMBL" id="EFE88002.1"/>
    </source>
</evidence>
<dbReference type="AlphaFoldDB" id="D4CRL3"/>
<keyword evidence="1" id="KW-0472">Membrane</keyword>
<dbReference type="RefSeq" id="WP_005970322.1">
    <property type="nucleotide sequence ID" value="NZ_GG665883.1"/>
</dbReference>
<feature type="transmembrane region" description="Helical" evidence="1">
    <location>
        <begin position="7"/>
        <end position="28"/>
    </location>
</feature>
<keyword evidence="1" id="KW-0812">Transmembrane</keyword>
<evidence type="ECO:0000256" key="1">
    <source>
        <dbReference type="SAM" id="Phobius"/>
    </source>
</evidence>
<comment type="caution">
    <text evidence="2">The sequence shown here is derived from an EMBL/GenBank/DDBJ whole genome shotgun (WGS) entry which is preliminary data.</text>
</comment>
<sequence>MKEILEIIFFIFQNLLGLIASILGITYLKLQIIEKEIDIENKLNSKNNR</sequence>
<dbReference type="GeneID" id="78420818"/>
<reference evidence="2 3" key="1">
    <citation type="submission" date="2010-02" db="EMBL/GenBank/DDBJ databases">
        <authorList>
            <person name="Weinstock G."/>
            <person name="Sodergren E."/>
            <person name="Clifton S."/>
            <person name="Fulton L."/>
            <person name="Fulton B."/>
            <person name="Courtney L."/>
            <person name="Fronick C."/>
            <person name="Harrison M."/>
            <person name="Strong C."/>
            <person name="Farmer C."/>
            <person name="Delahaunty K."/>
            <person name="Markovic C."/>
            <person name="Hall O."/>
            <person name="Minx P."/>
            <person name="Tomlinson C."/>
            <person name="Mitreva M."/>
            <person name="Nelson J."/>
            <person name="Hou S."/>
            <person name="Wollam A."/>
            <person name="Pepin K.H."/>
            <person name="Johnson M."/>
            <person name="Bhonagiri V."/>
            <person name="Zhang X."/>
            <person name="Suruliraj S."/>
            <person name="Warren W."/>
            <person name="Chinwalla A."/>
            <person name="Mardis E.R."/>
            <person name="Wilson R.K."/>
        </authorList>
    </citation>
    <scope>NUCLEOTIDE SEQUENCE [LARGE SCALE GENOMIC DNA]</scope>
    <source>
        <strain evidence="2 3">ATCC 33693</strain>
    </source>
</reference>
<evidence type="ECO:0000313" key="3">
    <source>
        <dbReference type="Proteomes" id="UP000003748"/>
    </source>
</evidence>
<dbReference type="STRING" id="546275.FUSPEROL_00021"/>
<gene>
    <name evidence="2" type="ORF">FUSPEROL_00021</name>
</gene>
<proteinExistence type="predicted"/>
<dbReference type="HOGENOM" id="CLU_3136033_0_0_0"/>
<dbReference type="EMBL" id="ACJY01000009">
    <property type="protein sequence ID" value="EFE88002.1"/>
    <property type="molecule type" value="Genomic_DNA"/>
</dbReference>
<dbReference type="Proteomes" id="UP000003748">
    <property type="component" value="Unassembled WGS sequence"/>
</dbReference>